<dbReference type="CDD" id="cd05324">
    <property type="entry name" value="carb_red_PTCR-like_SDR_c"/>
    <property type="match status" value="1"/>
</dbReference>
<dbReference type="PANTHER" id="PTHR43963">
    <property type="entry name" value="CARBONYL REDUCTASE 1-RELATED"/>
    <property type="match status" value="1"/>
</dbReference>
<dbReference type="AlphaFoldDB" id="A0A932HY81"/>
<evidence type="ECO:0000256" key="4">
    <source>
        <dbReference type="RuleBase" id="RU000363"/>
    </source>
</evidence>
<dbReference type="PANTHER" id="PTHR43963:SF6">
    <property type="entry name" value="CHAIN DEHYDROGENASE FAMILY PROTEIN, PUTATIVE (AFU_ORTHOLOGUE AFUA_3G15350)-RELATED"/>
    <property type="match status" value="1"/>
</dbReference>
<dbReference type="InterPro" id="IPR002347">
    <property type="entry name" value="SDR_fam"/>
</dbReference>
<comment type="similarity">
    <text evidence="1 4">Belongs to the short-chain dehydrogenases/reductases (SDR) family.</text>
</comment>
<dbReference type="GO" id="GO:0016616">
    <property type="term" value="F:oxidoreductase activity, acting on the CH-OH group of donors, NAD or NADP as acceptor"/>
    <property type="evidence" value="ECO:0007669"/>
    <property type="project" value="InterPro"/>
</dbReference>
<comment type="caution">
    <text evidence="5">The sequence shown here is derived from an EMBL/GenBank/DDBJ whole genome shotgun (WGS) entry which is preliminary data.</text>
</comment>
<dbReference type="InterPro" id="IPR036291">
    <property type="entry name" value="NAD(P)-bd_dom_sf"/>
</dbReference>
<sequence>MPPKPKVAAVTGGNKGVGLALCRRLAREGCAVVLAARDGKKGGAACARLEKEGLSVRFHPLDVRDIDSARALAAFIEREFGRLDILVNNAAILIDRSKRALTIDLPSLRETLETNLYGPLRLAQALAPLMRKSGGGRVVNVSSWFGSMAEMQGGGYAGYRVSKACLNALTRILADELKGAGILVNAACPGWVRTDMGGAGAPLSPDEGADTPAWLALLPDGGPTGGFFQNRRAYAW</sequence>
<dbReference type="SUPFAM" id="SSF51735">
    <property type="entry name" value="NAD(P)-binding Rossmann-fold domains"/>
    <property type="match status" value="1"/>
</dbReference>
<dbReference type="PRINTS" id="PR00080">
    <property type="entry name" value="SDRFAMILY"/>
</dbReference>
<keyword evidence="2" id="KW-0521">NADP</keyword>
<dbReference type="EMBL" id="JACPUR010000019">
    <property type="protein sequence ID" value="MBI3127801.1"/>
    <property type="molecule type" value="Genomic_DNA"/>
</dbReference>
<reference evidence="5" key="1">
    <citation type="submission" date="2020-07" db="EMBL/GenBank/DDBJ databases">
        <title>Huge and variable diversity of episymbiotic CPR bacteria and DPANN archaea in groundwater ecosystems.</title>
        <authorList>
            <person name="He C.Y."/>
            <person name="Keren R."/>
            <person name="Whittaker M."/>
            <person name="Farag I.F."/>
            <person name="Doudna J."/>
            <person name="Cate J.H.D."/>
            <person name="Banfield J.F."/>
        </authorList>
    </citation>
    <scope>NUCLEOTIDE SEQUENCE</scope>
    <source>
        <strain evidence="5">NC_groundwater_763_Ag_S-0.2um_68_21</strain>
    </source>
</reference>
<evidence type="ECO:0000256" key="1">
    <source>
        <dbReference type="ARBA" id="ARBA00006484"/>
    </source>
</evidence>
<keyword evidence="3" id="KW-0560">Oxidoreductase</keyword>
<dbReference type="Gene3D" id="3.40.50.720">
    <property type="entry name" value="NAD(P)-binding Rossmann-like Domain"/>
    <property type="match status" value="1"/>
</dbReference>
<evidence type="ECO:0000256" key="3">
    <source>
        <dbReference type="ARBA" id="ARBA00023002"/>
    </source>
</evidence>
<gene>
    <name evidence="5" type="ORF">HYZ11_09375</name>
</gene>
<dbReference type="Proteomes" id="UP000782312">
    <property type="component" value="Unassembled WGS sequence"/>
</dbReference>
<organism evidence="5 6">
    <name type="scientific">Tectimicrobiota bacterium</name>
    <dbReference type="NCBI Taxonomy" id="2528274"/>
    <lineage>
        <taxon>Bacteria</taxon>
        <taxon>Pseudomonadati</taxon>
        <taxon>Nitrospinota/Tectimicrobiota group</taxon>
        <taxon>Candidatus Tectimicrobiota</taxon>
    </lineage>
</organism>
<protein>
    <submittedName>
        <fullName evidence="5">SDR family oxidoreductase</fullName>
    </submittedName>
</protein>
<dbReference type="PRINTS" id="PR00081">
    <property type="entry name" value="GDHRDH"/>
</dbReference>
<accession>A0A932HY81</accession>
<proteinExistence type="inferred from homology"/>
<evidence type="ECO:0000313" key="5">
    <source>
        <dbReference type="EMBL" id="MBI3127801.1"/>
    </source>
</evidence>
<name>A0A932HY81_UNCTE</name>
<dbReference type="InterPro" id="IPR045313">
    <property type="entry name" value="CBR1-like"/>
</dbReference>
<evidence type="ECO:0000256" key="2">
    <source>
        <dbReference type="ARBA" id="ARBA00022857"/>
    </source>
</evidence>
<evidence type="ECO:0000313" key="6">
    <source>
        <dbReference type="Proteomes" id="UP000782312"/>
    </source>
</evidence>
<dbReference type="Pfam" id="PF00106">
    <property type="entry name" value="adh_short"/>
    <property type="match status" value="1"/>
</dbReference>